<evidence type="ECO:0000259" key="2">
    <source>
        <dbReference type="PROSITE" id="PS50181"/>
    </source>
</evidence>
<organism evidence="4">
    <name type="scientific">Strongyloides stercoralis</name>
    <name type="common">Threadworm</name>
    <dbReference type="NCBI Taxonomy" id="6248"/>
    <lineage>
        <taxon>Eukaryota</taxon>
        <taxon>Metazoa</taxon>
        <taxon>Ecdysozoa</taxon>
        <taxon>Nematoda</taxon>
        <taxon>Chromadorea</taxon>
        <taxon>Rhabditida</taxon>
        <taxon>Tylenchina</taxon>
        <taxon>Panagrolaimomorpha</taxon>
        <taxon>Strongyloidoidea</taxon>
        <taxon>Strongyloididae</taxon>
        <taxon>Strongyloides</taxon>
    </lineage>
</organism>
<feature type="domain" description="F-box" evidence="2">
    <location>
        <begin position="119"/>
        <end position="156"/>
    </location>
</feature>
<keyword evidence="3" id="KW-1185">Reference proteome</keyword>
<keyword evidence="1" id="KW-1133">Transmembrane helix</keyword>
<dbReference type="SUPFAM" id="SSF81383">
    <property type="entry name" value="F-box domain"/>
    <property type="match status" value="1"/>
</dbReference>
<dbReference type="AlphaFoldDB" id="A0A0K0EKH6"/>
<name>A0A0K0EKH6_STRER</name>
<dbReference type="CDD" id="cd09917">
    <property type="entry name" value="F-box_SF"/>
    <property type="match status" value="1"/>
</dbReference>
<dbReference type="WBParaSite" id="TCONS_00014756.p1">
    <property type="protein sequence ID" value="TCONS_00014756.p1"/>
    <property type="gene ID" value="XLOC_009977"/>
</dbReference>
<evidence type="ECO:0000313" key="3">
    <source>
        <dbReference type="Proteomes" id="UP000035681"/>
    </source>
</evidence>
<evidence type="ECO:0000313" key="4">
    <source>
        <dbReference type="WBParaSite" id="SSTP_0000997000.1"/>
    </source>
</evidence>
<dbReference type="WBParaSite" id="SSTP_0000997000.1">
    <property type="protein sequence ID" value="SSTP_0000997000.1"/>
    <property type="gene ID" value="SSTP_0000997000"/>
</dbReference>
<evidence type="ECO:0000256" key="1">
    <source>
        <dbReference type="SAM" id="Phobius"/>
    </source>
</evidence>
<protein>
    <submittedName>
        <fullName evidence="4 5">F-box domain-containing protein</fullName>
    </submittedName>
</protein>
<accession>A0A0K0EKH6</accession>
<reference evidence="4" key="1">
    <citation type="submission" date="2015-08" db="UniProtKB">
        <authorList>
            <consortium name="WormBaseParasite"/>
        </authorList>
    </citation>
    <scope>IDENTIFICATION</scope>
</reference>
<dbReference type="PROSITE" id="PS50181">
    <property type="entry name" value="FBOX"/>
    <property type="match status" value="1"/>
</dbReference>
<dbReference type="Pfam" id="PF00646">
    <property type="entry name" value="F-box"/>
    <property type="match status" value="1"/>
</dbReference>
<dbReference type="Proteomes" id="UP000035681">
    <property type="component" value="Unplaced"/>
</dbReference>
<dbReference type="InterPro" id="IPR001810">
    <property type="entry name" value="F-box_dom"/>
</dbReference>
<dbReference type="Gene3D" id="1.20.1280.50">
    <property type="match status" value="1"/>
</dbReference>
<proteinExistence type="predicted"/>
<keyword evidence="1" id="KW-0812">Transmembrane</keyword>
<dbReference type="InterPro" id="IPR036047">
    <property type="entry name" value="F-box-like_dom_sf"/>
</dbReference>
<feature type="transmembrane region" description="Helical" evidence="1">
    <location>
        <begin position="60"/>
        <end position="83"/>
    </location>
</feature>
<evidence type="ECO:0000313" key="5">
    <source>
        <dbReference type="WBParaSite" id="TCONS_00014756.p1"/>
    </source>
</evidence>
<sequence>MISVTVAAHGLRNRRTIGTHFKAYDSGRLLIGEETDLEDVIKENNNNFDIKKKKGIIFNFYNYIYSVLSKICSCFLTFFNAYIPLWKLFKSVNYEEITICSEKYIIKNKNHPPMENTFILRKIFTYLEVTELLNVGKVSKKWRSVVKMYPEQFNHFHFDQIKINLDEGQIILFSLDAQKDPKKFTIHSLKELESNMKHIKVNSLFIRGMIKSESKIIMKLLNNLSLYPTQFYCLYCDFCLDSIIELKKYISINQKYINDIGFEECSSNELFCDDIFIPTIPNLINLRIINTTSHVYLAVTDKFLFEIIEHSEMTKSFTLEFLMINRPRFTVQAFIGVMEVWNKYCKNDLIITIQNATFTMNDLIGQCHATTDLKIIGKKFIESNNYYFHINIVKL</sequence>
<keyword evidence="1" id="KW-0472">Membrane</keyword>